<organism evidence="1 2">
    <name type="scientific">Pedobacter suwonensis</name>
    <dbReference type="NCBI Taxonomy" id="332999"/>
    <lineage>
        <taxon>Bacteria</taxon>
        <taxon>Pseudomonadati</taxon>
        <taxon>Bacteroidota</taxon>
        <taxon>Sphingobacteriia</taxon>
        <taxon>Sphingobacteriales</taxon>
        <taxon>Sphingobacteriaceae</taxon>
        <taxon>Pedobacter</taxon>
    </lineage>
</organism>
<proteinExistence type="predicted"/>
<dbReference type="OrthoDB" id="754420at2"/>
<protein>
    <submittedName>
        <fullName evidence="1">Uncharacterized protein</fullName>
    </submittedName>
</protein>
<reference evidence="2" key="1">
    <citation type="submission" date="2016-10" db="EMBL/GenBank/DDBJ databases">
        <authorList>
            <person name="Varghese N."/>
            <person name="Submissions S."/>
        </authorList>
    </citation>
    <scope>NUCLEOTIDE SEQUENCE [LARGE SCALE GENOMIC DNA]</scope>
    <source>
        <strain evidence="2">DSM 18130</strain>
    </source>
</reference>
<accession>A0A1I0U742</accession>
<sequence length="194" mass="21270">MKFRIVAMLVTLAACLVVSESRSQGIKPYIAIVKTKADVVKGVLYKVDSASVVMIVDGSPVTLPVDEIKTIKIRTPKKEASIIQFLKYDPWNADNYEKRADGAIVRKWGEKDPTLGEEVGGHVVATVVNITGNIIAAPIQAINPSIANFKINGDAANYAQHKTDLDYFSVYYQQNTNLTTELQKIKAISASFKP</sequence>
<evidence type="ECO:0000313" key="1">
    <source>
        <dbReference type="EMBL" id="SFA59844.1"/>
    </source>
</evidence>
<name>A0A1I0U742_9SPHI</name>
<dbReference type="RefSeq" id="WP_090987827.1">
    <property type="nucleotide sequence ID" value="NZ_FOJM01000024.1"/>
</dbReference>
<evidence type="ECO:0000313" key="2">
    <source>
        <dbReference type="Proteomes" id="UP000198836"/>
    </source>
</evidence>
<dbReference type="EMBL" id="FOJM01000024">
    <property type="protein sequence ID" value="SFA59844.1"/>
    <property type="molecule type" value="Genomic_DNA"/>
</dbReference>
<dbReference type="PROSITE" id="PS51257">
    <property type="entry name" value="PROKAR_LIPOPROTEIN"/>
    <property type="match status" value="1"/>
</dbReference>
<keyword evidence="2" id="KW-1185">Reference proteome</keyword>
<dbReference type="Proteomes" id="UP000198836">
    <property type="component" value="Unassembled WGS sequence"/>
</dbReference>
<dbReference type="AlphaFoldDB" id="A0A1I0U742"/>
<gene>
    <name evidence="1" type="ORF">SAMN04488511_1244</name>
</gene>